<organism evidence="2 3">
    <name type="scientific">Candidatus Roizmanbacteria bacterium CG_4_10_14_0_8_um_filter_39_9</name>
    <dbReference type="NCBI Taxonomy" id="1974829"/>
    <lineage>
        <taxon>Bacteria</taxon>
        <taxon>Candidatus Roizmaniibacteriota</taxon>
    </lineage>
</organism>
<evidence type="ECO:0000256" key="1">
    <source>
        <dbReference type="SAM" id="Phobius"/>
    </source>
</evidence>
<accession>A0A2M7QDQ4</accession>
<evidence type="ECO:0000313" key="3">
    <source>
        <dbReference type="Proteomes" id="UP000230108"/>
    </source>
</evidence>
<sequence length="177" mass="20103">MIELTSAQNEKKSFSCWNKPIMKIGILTGGLIILGATFWSGLIFGKNLQTGLQPTQQLVYQPSATKYMSQMIRIYPSLNNHFLFYVYPTGNSEKCLYGIRDKQGYEYDVSEVLGEDRITCSEGQGNLSSSFISWAEGDKFIINEKEGEINIVDVRKFEAETYKYDTVKYKFEGAAVH</sequence>
<reference evidence="3" key="1">
    <citation type="submission" date="2017-09" db="EMBL/GenBank/DDBJ databases">
        <title>Depth-based differentiation of microbial function through sediment-hosted aquifers and enrichment of novel symbionts in the deep terrestrial subsurface.</title>
        <authorList>
            <person name="Probst A.J."/>
            <person name="Ladd B."/>
            <person name="Jarett J.K."/>
            <person name="Geller-Mcgrath D.E."/>
            <person name="Sieber C.M.K."/>
            <person name="Emerson J.B."/>
            <person name="Anantharaman K."/>
            <person name="Thomas B.C."/>
            <person name="Malmstrom R."/>
            <person name="Stieglmeier M."/>
            <person name="Klingl A."/>
            <person name="Woyke T."/>
            <person name="Ryan C.M."/>
            <person name="Banfield J.F."/>
        </authorList>
    </citation>
    <scope>NUCLEOTIDE SEQUENCE [LARGE SCALE GENOMIC DNA]</scope>
</reference>
<feature type="transmembrane region" description="Helical" evidence="1">
    <location>
        <begin position="21"/>
        <end position="44"/>
    </location>
</feature>
<gene>
    <name evidence="2" type="ORF">COY90_01125</name>
</gene>
<evidence type="ECO:0000313" key="2">
    <source>
        <dbReference type="EMBL" id="PIY69356.1"/>
    </source>
</evidence>
<comment type="caution">
    <text evidence="2">The sequence shown here is derived from an EMBL/GenBank/DDBJ whole genome shotgun (WGS) entry which is preliminary data.</text>
</comment>
<protein>
    <submittedName>
        <fullName evidence="2">Uncharacterized protein</fullName>
    </submittedName>
</protein>
<keyword evidence="1" id="KW-0472">Membrane</keyword>
<name>A0A2M7QDQ4_9BACT</name>
<proteinExistence type="predicted"/>
<keyword evidence="1" id="KW-0812">Transmembrane</keyword>
<dbReference type="AlphaFoldDB" id="A0A2M7QDQ4"/>
<dbReference type="EMBL" id="PFLF01000031">
    <property type="protein sequence ID" value="PIY69356.1"/>
    <property type="molecule type" value="Genomic_DNA"/>
</dbReference>
<dbReference type="Proteomes" id="UP000230108">
    <property type="component" value="Unassembled WGS sequence"/>
</dbReference>
<keyword evidence="1" id="KW-1133">Transmembrane helix</keyword>